<keyword evidence="1" id="KW-0732">Signal</keyword>
<evidence type="ECO:0000313" key="3">
    <source>
        <dbReference type="Proteomes" id="UP001500427"/>
    </source>
</evidence>
<reference evidence="3" key="1">
    <citation type="journal article" date="2019" name="Int. J. Syst. Evol. Microbiol.">
        <title>The Global Catalogue of Microorganisms (GCM) 10K type strain sequencing project: providing services to taxonomists for standard genome sequencing and annotation.</title>
        <authorList>
            <consortium name="The Broad Institute Genomics Platform"/>
            <consortium name="The Broad Institute Genome Sequencing Center for Infectious Disease"/>
            <person name="Wu L."/>
            <person name="Ma J."/>
        </authorList>
    </citation>
    <scope>NUCLEOTIDE SEQUENCE [LARGE SCALE GENOMIC DNA]</scope>
    <source>
        <strain evidence="3">JCM 17687</strain>
    </source>
</reference>
<dbReference type="EMBL" id="BAABIW010000009">
    <property type="protein sequence ID" value="GAA5022495.1"/>
    <property type="molecule type" value="Genomic_DNA"/>
</dbReference>
<sequence>MGVHSPVRDRQEPDMHTISRTAAFVAGAVIGVCALAASSSASADDGGASRGDVLRASVQGSQLADPPLFGLTRGGAPWVISEGTARLRADGRLRVEVEGLVIPTTGINPLPLVSATVACNGMALKPTATVPFSTAGNAVIDTRVTLPARCLAPAVLLNPNGNAAVYIAATGR</sequence>
<feature type="chain" id="PRO_5045589803" description="Neocarzinostatin family protein" evidence="1">
    <location>
        <begin position="44"/>
        <end position="172"/>
    </location>
</feature>
<keyword evidence="3" id="KW-1185">Reference proteome</keyword>
<feature type="signal peptide" evidence="1">
    <location>
        <begin position="1"/>
        <end position="43"/>
    </location>
</feature>
<dbReference type="Proteomes" id="UP001500427">
    <property type="component" value="Unassembled WGS sequence"/>
</dbReference>
<gene>
    <name evidence="2" type="ORF">GCM10023258_12810</name>
</gene>
<evidence type="ECO:0000256" key="1">
    <source>
        <dbReference type="SAM" id="SignalP"/>
    </source>
</evidence>
<name>A0ABP9J9C9_9MICO</name>
<proteinExistence type="predicted"/>
<evidence type="ECO:0000313" key="2">
    <source>
        <dbReference type="EMBL" id="GAA5022495.1"/>
    </source>
</evidence>
<organism evidence="2 3">
    <name type="scientific">Terrabacter aeriphilus</name>
    <dbReference type="NCBI Taxonomy" id="515662"/>
    <lineage>
        <taxon>Bacteria</taxon>
        <taxon>Bacillati</taxon>
        <taxon>Actinomycetota</taxon>
        <taxon>Actinomycetes</taxon>
        <taxon>Micrococcales</taxon>
        <taxon>Intrasporangiaceae</taxon>
        <taxon>Terrabacter</taxon>
    </lineage>
</organism>
<accession>A0ABP9J9C9</accession>
<comment type="caution">
    <text evidence="2">The sequence shown here is derived from an EMBL/GenBank/DDBJ whole genome shotgun (WGS) entry which is preliminary data.</text>
</comment>
<protein>
    <recommendedName>
        <fullName evidence="4">Neocarzinostatin family protein</fullName>
    </recommendedName>
</protein>
<evidence type="ECO:0008006" key="4">
    <source>
        <dbReference type="Google" id="ProtNLM"/>
    </source>
</evidence>